<dbReference type="RefSeq" id="WP_259826900.1">
    <property type="nucleotide sequence ID" value="NZ_JANZQH010000001.1"/>
</dbReference>
<name>A0ABT2ICB5_9FLAO</name>
<gene>
    <name evidence="1" type="ORF">NZD88_01595</name>
</gene>
<proteinExistence type="predicted"/>
<accession>A0ABT2ICB5</accession>
<dbReference type="EMBL" id="JANZQH010000001">
    <property type="protein sequence ID" value="MCT2406247.1"/>
    <property type="molecule type" value="Genomic_DNA"/>
</dbReference>
<organism evidence="1 2">
    <name type="scientific">Chryseobacterium pyrolae</name>
    <dbReference type="NCBI Taxonomy" id="2987481"/>
    <lineage>
        <taxon>Bacteria</taxon>
        <taxon>Pseudomonadati</taxon>
        <taxon>Bacteroidota</taxon>
        <taxon>Flavobacteriia</taxon>
        <taxon>Flavobacteriales</taxon>
        <taxon>Weeksellaceae</taxon>
        <taxon>Chryseobacterium group</taxon>
        <taxon>Chryseobacterium</taxon>
    </lineage>
</organism>
<evidence type="ECO:0000313" key="1">
    <source>
        <dbReference type="EMBL" id="MCT2406247.1"/>
    </source>
</evidence>
<dbReference type="Proteomes" id="UP001142057">
    <property type="component" value="Unassembled WGS sequence"/>
</dbReference>
<comment type="caution">
    <text evidence="1">The sequence shown here is derived from an EMBL/GenBank/DDBJ whole genome shotgun (WGS) entry which is preliminary data.</text>
</comment>
<sequence length="50" mass="5749">MKRKKYSDLIGKSNKEITELPGQDLKDNPADFWFMGLVRKIKGIILKKGV</sequence>
<evidence type="ECO:0000313" key="2">
    <source>
        <dbReference type="Proteomes" id="UP001142057"/>
    </source>
</evidence>
<reference evidence="1" key="1">
    <citation type="submission" date="2022-08" db="EMBL/GenBank/DDBJ databases">
        <title>Chryseobacterium antibioticum,isolated from the rhizosphere soil of Pyrola in Tibet.</title>
        <authorList>
            <person name="Kan Y."/>
        </authorList>
    </citation>
    <scope>NUCLEOTIDE SEQUENCE</scope>
    <source>
        <strain evidence="1">Pc2-12</strain>
    </source>
</reference>
<protein>
    <submittedName>
        <fullName evidence="1">Uncharacterized protein</fullName>
    </submittedName>
</protein>
<keyword evidence="2" id="KW-1185">Reference proteome</keyword>